<protein>
    <recommendedName>
        <fullName evidence="1">DUF7000 domain-containing protein</fullName>
    </recommendedName>
</protein>
<gene>
    <name evidence="2" type="ORF">JCM17207_21560</name>
</gene>
<keyword evidence="3" id="KW-1185">Reference proteome</keyword>
<reference evidence="2" key="1">
    <citation type="journal article" date="2022" name="Int. J. Syst. Evol. Microbiol.">
        <title>Genome-based, phenotypic and chemotaxonomic classification of Faecalibacterium strains: proposal of three novel species Faecalibacterium duncaniae sp. nov., Faecalibacterium hattorii sp. nov. and Faecalibacterium gallinarum sp. nov. .</title>
        <authorList>
            <person name="Sakamoto M."/>
            <person name="Sakurai N."/>
            <person name="Tanno H."/>
            <person name="Iino T."/>
            <person name="Ohkuma M."/>
            <person name="Endo A."/>
        </authorList>
    </citation>
    <scope>NUCLEOTIDE SEQUENCE</scope>
    <source>
        <strain evidence="2">JCM 17207</strain>
    </source>
</reference>
<dbReference type="RefSeq" id="WP_238317746.1">
    <property type="nucleotide sequence ID" value="NZ_BQKV01000098.1"/>
</dbReference>
<organism evidence="2 3">
    <name type="scientific">Faecalibacterium gallinarum</name>
    <dbReference type="NCBI Taxonomy" id="2903556"/>
    <lineage>
        <taxon>Bacteria</taxon>
        <taxon>Bacillati</taxon>
        <taxon>Bacillota</taxon>
        <taxon>Clostridia</taxon>
        <taxon>Eubacteriales</taxon>
        <taxon>Oscillospiraceae</taxon>
        <taxon>Faecalibacterium</taxon>
    </lineage>
</organism>
<feature type="domain" description="DUF7000" evidence="1">
    <location>
        <begin position="17"/>
        <end position="164"/>
    </location>
</feature>
<evidence type="ECO:0000259" key="1">
    <source>
        <dbReference type="Pfam" id="PF22526"/>
    </source>
</evidence>
<proteinExistence type="predicted"/>
<comment type="caution">
    <text evidence="2">The sequence shown here is derived from an EMBL/GenBank/DDBJ whole genome shotgun (WGS) entry which is preliminary data.</text>
</comment>
<evidence type="ECO:0000313" key="3">
    <source>
        <dbReference type="Proteomes" id="UP001055185"/>
    </source>
</evidence>
<dbReference type="AlphaFoldDB" id="A0AA37J007"/>
<evidence type="ECO:0000313" key="2">
    <source>
        <dbReference type="EMBL" id="GJN65531.1"/>
    </source>
</evidence>
<sequence length="164" mass="19234">MAKSGKIETCHRFDERLLACYRELLQTTNLQKAYQEWFRWFRFLRNELERRMPDYQFQGTVAENGMEYAYFQFASVELKEKGLKIVVAFLHRDFSLEVWLSGVNRKSQALWEEKLRSAATSFSCTADPLHTDYILRAPIPVNWADGNAVVATLEQTVERLLSEI</sequence>
<name>A0AA37J007_9FIRM</name>
<dbReference type="Pfam" id="PF22526">
    <property type="entry name" value="DUF7000"/>
    <property type="match status" value="1"/>
</dbReference>
<dbReference type="EMBL" id="BQKV01000098">
    <property type="protein sequence ID" value="GJN65531.1"/>
    <property type="molecule type" value="Genomic_DNA"/>
</dbReference>
<dbReference type="Proteomes" id="UP001055185">
    <property type="component" value="Unassembled WGS sequence"/>
</dbReference>
<accession>A0AA37J007</accession>
<dbReference type="InterPro" id="IPR054269">
    <property type="entry name" value="DUF7000"/>
</dbReference>